<protein>
    <submittedName>
        <fullName evidence="3">Uncharacterized protein</fullName>
    </submittedName>
</protein>
<dbReference type="InterPro" id="IPR055973">
    <property type="entry name" value="DUF7551"/>
</dbReference>
<reference evidence="3 4" key="1">
    <citation type="journal article" date="2019" name="Int. J. Syst. Evol. Microbiol.">
        <title>The Global Catalogue of Microorganisms (GCM) 10K type strain sequencing project: providing services to taxonomists for standard genome sequencing and annotation.</title>
        <authorList>
            <consortium name="The Broad Institute Genomics Platform"/>
            <consortium name="The Broad Institute Genome Sequencing Center for Infectious Disease"/>
            <person name="Wu L."/>
            <person name="Ma J."/>
        </authorList>
    </citation>
    <scope>NUCLEOTIDE SEQUENCE [LARGE SCALE GENOMIC DNA]</scope>
    <source>
        <strain evidence="3 4">CGMCC 1.10387</strain>
    </source>
</reference>
<proteinExistence type="predicted"/>
<feature type="domain" description="DUF7552" evidence="2">
    <location>
        <begin position="5"/>
        <end position="79"/>
    </location>
</feature>
<dbReference type="RefSeq" id="WP_256308716.1">
    <property type="nucleotide sequence ID" value="NZ_JANHAW010000003.1"/>
</dbReference>
<gene>
    <name evidence="3" type="ORF">ACFSAS_10745</name>
</gene>
<dbReference type="AlphaFoldDB" id="A0ABD6DV72"/>
<dbReference type="InterPro" id="IPR055974">
    <property type="entry name" value="DUF7552"/>
</dbReference>
<accession>A0ABD6DV72</accession>
<evidence type="ECO:0000259" key="1">
    <source>
        <dbReference type="Pfam" id="PF24420"/>
    </source>
</evidence>
<feature type="domain" description="DUF7551" evidence="1">
    <location>
        <begin position="121"/>
        <end position="298"/>
    </location>
</feature>
<dbReference type="Pfam" id="PF24420">
    <property type="entry name" value="DUF7551"/>
    <property type="match status" value="1"/>
</dbReference>
<sequence length="312" mass="34672">MIGTTLRDIRKRITELASETGEYYLVCARYGDPPVPSTGLRFESRETARVAARMTERYRAALRRYDPRLPYYDVVVCQERSVECGAGSRSGEHSRCRDSGATEWTLTEPIVTRTTGSDRTLVEFCHCVAATVFETLSARGHEAVESAVMDAYFEFAERCSSPDGLCLRLLECMAAEIATGLPPVDQARVLSAAADRLDADGDGFRTAGQTPVDGAFSRLRALGIIERYRNRRTEDSGTALRQVELTEYALARHADRLPLLPVVVELHRRGREWIPVSAAPIDRERGWSVEFAPVREAIRTDARACSVAPEVV</sequence>
<dbReference type="Pfam" id="PF24422">
    <property type="entry name" value="DUF7552"/>
    <property type="match status" value="1"/>
</dbReference>
<evidence type="ECO:0000259" key="2">
    <source>
        <dbReference type="Pfam" id="PF24422"/>
    </source>
</evidence>
<evidence type="ECO:0000313" key="3">
    <source>
        <dbReference type="EMBL" id="MFD1686089.1"/>
    </source>
</evidence>
<organism evidence="3 4">
    <name type="scientific">Halobellus litoreus</name>
    <dbReference type="NCBI Taxonomy" id="755310"/>
    <lineage>
        <taxon>Archaea</taxon>
        <taxon>Methanobacteriati</taxon>
        <taxon>Methanobacteriota</taxon>
        <taxon>Stenosarchaea group</taxon>
        <taxon>Halobacteria</taxon>
        <taxon>Halobacteriales</taxon>
        <taxon>Haloferacaceae</taxon>
        <taxon>Halobellus</taxon>
    </lineage>
</organism>
<keyword evidence="4" id="KW-1185">Reference proteome</keyword>
<dbReference type="EMBL" id="JBHUDP010000003">
    <property type="protein sequence ID" value="MFD1686089.1"/>
    <property type="molecule type" value="Genomic_DNA"/>
</dbReference>
<comment type="caution">
    <text evidence="3">The sequence shown here is derived from an EMBL/GenBank/DDBJ whole genome shotgun (WGS) entry which is preliminary data.</text>
</comment>
<dbReference type="Proteomes" id="UP001597092">
    <property type="component" value="Unassembled WGS sequence"/>
</dbReference>
<name>A0ABD6DV72_9EURY</name>
<evidence type="ECO:0000313" key="4">
    <source>
        <dbReference type="Proteomes" id="UP001597092"/>
    </source>
</evidence>